<sequence>MQDGAPCHRPTKTRAFQRDNFPDFWDLSMWLPSPQTRTPRTIISRHVWRRGCVLLLIGVCSLLRLPSRRSGPSSSLTT</sequence>
<protein>
    <submittedName>
        <fullName evidence="1">Putative LOC100213573 [Hydra vulgaris]</fullName>
    </submittedName>
</protein>
<accession>A0A0K2TEV7</accession>
<organism evidence="1">
    <name type="scientific">Lepeophtheirus salmonis</name>
    <name type="common">Salmon louse</name>
    <name type="synonym">Caligus salmonis</name>
    <dbReference type="NCBI Taxonomy" id="72036"/>
    <lineage>
        <taxon>Eukaryota</taxon>
        <taxon>Metazoa</taxon>
        <taxon>Ecdysozoa</taxon>
        <taxon>Arthropoda</taxon>
        <taxon>Crustacea</taxon>
        <taxon>Multicrustacea</taxon>
        <taxon>Hexanauplia</taxon>
        <taxon>Copepoda</taxon>
        <taxon>Siphonostomatoida</taxon>
        <taxon>Caligidae</taxon>
        <taxon>Lepeophtheirus</taxon>
    </lineage>
</organism>
<name>A0A0K2TEV7_LEPSM</name>
<reference evidence="1" key="1">
    <citation type="submission" date="2014-05" db="EMBL/GenBank/DDBJ databases">
        <authorList>
            <person name="Chronopoulou M."/>
        </authorList>
    </citation>
    <scope>NUCLEOTIDE SEQUENCE</scope>
    <source>
        <tissue evidence="1">Whole organism</tissue>
    </source>
</reference>
<evidence type="ECO:0000313" key="1">
    <source>
        <dbReference type="EMBL" id="CDW24563.1"/>
    </source>
</evidence>
<proteinExistence type="predicted"/>
<dbReference type="EMBL" id="HACA01007202">
    <property type="protein sequence ID" value="CDW24563.1"/>
    <property type="molecule type" value="Transcribed_RNA"/>
</dbReference>
<dbReference type="AlphaFoldDB" id="A0A0K2TEV7"/>